<dbReference type="EMBL" id="CAJVPW010001610">
    <property type="protein sequence ID" value="CAG8488403.1"/>
    <property type="molecule type" value="Genomic_DNA"/>
</dbReference>
<proteinExistence type="predicted"/>
<accession>A0ACA9KQZ0</accession>
<protein>
    <submittedName>
        <fullName evidence="1">334_t:CDS:1</fullName>
    </submittedName>
</protein>
<dbReference type="Proteomes" id="UP000789366">
    <property type="component" value="Unassembled WGS sequence"/>
</dbReference>
<comment type="caution">
    <text evidence="1">The sequence shown here is derived from an EMBL/GenBank/DDBJ whole genome shotgun (WGS) entry which is preliminary data.</text>
</comment>
<sequence>MKNTSKHQIKWEWLEYCEIDETLLMFCKWCKEAKYDNIFTQGTSTFKRDIVKCHEEKDQRHQRAKQQFGPILTDRLFESDLKVIHQMNLITKCNNISLTPQPLKFPTEELSESNNYRDYLNSTAARKFIEAIVHIIETNLINEIQISNNWSIMIDERLIKLEDCGAKNIMKKLETFITQKKLSITNIAHFGSDRASTMTVHCIAYRLHLAGQDAAKEVPYFKEYEAICKSLYNYFSSSYKQMLNLKMIQETNDDPQLNLLNIINTRWLSMSNAVRNLHQILDSVKDALNYDVITAKNKQDQKKAKELLNNLDPNFTLITKFLADLMFILTKLINIFQRDYVNISDVQFNLDITISTITTQFIGNENATPTYGTFLREYLEKNSINSAQIPSSITEFAKAIIKGLKSRFPNTSLYNSMKIFEPNLLPRKDSDFSNYGEAEIELLANFYDNDKQTKDGKIVTALIDKQELKQEWRLVKEIIKTMREFNLIEG</sequence>
<reference evidence="1" key="1">
    <citation type="submission" date="2021-06" db="EMBL/GenBank/DDBJ databases">
        <authorList>
            <person name="Kallberg Y."/>
            <person name="Tangrot J."/>
            <person name="Rosling A."/>
        </authorList>
    </citation>
    <scope>NUCLEOTIDE SEQUENCE</scope>
    <source>
        <strain evidence="1">28 12/20/2015</strain>
    </source>
</reference>
<evidence type="ECO:0000313" key="1">
    <source>
        <dbReference type="EMBL" id="CAG8488403.1"/>
    </source>
</evidence>
<evidence type="ECO:0000313" key="2">
    <source>
        <dbReference type="Proteomes" id="UP000789366"/>
    </source>
</evidence>
<keyword evidence="2" id="KW-1185">Reference proteome</keyword>
<name>A0ACA9KQZ0_9GLOM</name>
<gene>
    <name evidence="1" type="ORF">SPELUC_LOCUS2449</name>
</gene>
<organism evidence="1 2">
    <name type="scientific">Cetraspora pellucida</name>
    <dbReference type="NCBI Taxonomy" id="1433469"/>
    <lineage>
        <taxon>Eukaryota</taxon>
        <taxon>Fungi</taxon>
        <taxon>Fungi incertae sedis</taxon>
        <taxon>Mucoromycota</taxon>
        <taxon>Glomeromycotina</taxon>
        <taxon>Glomeromycetes</taxon>
        <taxon>Diversisporales</taxon>
        <taxon>Gigasporaceae</taxon>
        <taxon>Cetraspora</taxon>
    </lineage>
</organism>